<gene>
    <name evidence="1" type="ORF">QYC35_07130</name>
</gene>
<sequence length="646" mass="75076">MQLKSSSFTFNLGDTSFRRKTLIDDYKEILPFLRENNLEFDTWDNEAQAAFYKKILLGSDLFERNKKEDFAKRGRTLTNSLVKLGLTDSKRRLSKVSINWLTGTSQKADKIEISLGLDQNNLIFLRQLLKLRVYENNGNHFVYPFRIGITLAMLYRNIPQSNFLNLLHLIRPNFSQKKIIDIINDYKRVDNGSLSFSEFLNIHFPENTNGLSATELFSHQPLNKDIFSKLFFNGKTSKYQDDYYNFVVTLLHFKQTKDLRSLQELLKLSNTNSIKQAFNSGTSIFKSKSSVNEFLEANQNNIFLDSNDSLIYSQFISSKKNNLIKEYRDMTKRTFNLTGIFDFSNGLVNLISSDICNIIFSNISLAGNESLDYEKNLNSPFYQEHTITKILNLKEDYVLTKLQKLLNTSDISNVVDIVNRRKEKLFREFMYKNFPKEKILQILPLFSERNDSKIKKMVSESATVPTIFEYIVGIAWFYLSSEKFYITKSLNLTLDGNMLPLTHAAGGEGDIIIDYSKSTLMLEVTLMNKHAQKRGEWEPVLRHATNLTVDKKPIEVITLFIADELDDNTVNIWRAISTVPLKSSNKDEYAQNVKVFPLNIKNLIYMLQNGQDEQLLLKNIKSSYDEYFRNFDLSWRDEIMFDSKIK</sequence>
<dbReference type="Pfam" id="PF09491">
    <property type="entry name" value="RE_AlwI"/>
    <property type="match status" value="1"/>
</dbReference>
<dbReference type="AlphaFoldDB" id="A0AAW7N7B5"/>
<keyword evidence="1" id="KW-0378">Hydrolase</keyword>
<evidence type="ECO:0000313" key="2">
    <source>
        <dbReference type="Proteomes" id="UP001174888"/>
    </source>
</evidence>
<keyword evidence="1" id="KW-0540">Nuclease</keyword>
<dbReference type="Gene3D" id="3.40.91.50">
    <property type="match status" value="1"/>
</dbReference>
<accession>A0AAW7N7B5</accession>
<dbReference type="GO" id="GO:0016787">
    <property type="term" value="F:hydrolase activity"/>
    <property type="evidence" value="ECO:0007669"/>
    <property type="project" value="UniProtKB-KW"/>
</dbReference>
<proteinExistence type="predicted"/>
<dbReference type="EMBL" id="JAUIQT010000001">
    <property type="protein sequence ID" value="MDN4833972.1"/>
    <property type="molecule type" value="Genomic_DNA"/>
</dbReference>
<name>A0AAW7N7B5_9LACO</name>
<dbReference type="RefSeq" id="WP_301207355.1">
    <property type="nucleotide sequence ID" value="NZ_JAUIQT010000001.1"/>
</dbReference>
<evidence type="ECO:0000313" key="1">
    <source>
        <dbReference type="EMBL" id="MDN4833972.1"/>
    </source>
</evidence>
<reference evidence="1" key="1">
    <citation type="submission" date="2023-07" db="EMBL/GenBank/DDBJ databases">
        <title>Complete genome sequence of Ligilactobacillus salivarius SRCM217594 isolated from Gallus gallus domesticus feces.</title>
        <authorList>
            <person name="Yang H.-G."/>
            <person name="Ryu M.-S."/>
            <person name="Ha G.-S."/>
            <person name="Yang H.-J."/>
            <person name="Jeong D.-Y."/>
        </authorList>
    </citation>
    <scope>NUCLEOTIDE SEQUENCE</scope>
    <source>
        <strain evidence="1">SRCM217594</strain>
    </source>
</reference>
<protein>
    <submittedName>
        <fullName evidence="1">AlwI family type II restriction endonuclease</fullName>
        <ecNumber evidence="1">3.1.21.-</ecNumber>
    </submittedName>
</protein>
<organism evidence="1 2">
    <name type="scientific">Ligilactobacillus salivarius</name>
    <dbReference type="NCBI Taxonomy" id="1624"/>
    <lineage>
        <taxon>Bacteria</taxon>
        <taxon>Bacillati</taxon>
        <taxon>Bacillota</taxon>
        <taxon>Bacilli</taxon>
        <taxon>Lactobacillales</taxon>
        <taxon>Lactobacillaceae</taxon>
        <taxon>Ligilactobacillus</taxon>
    </lineage>
</organism>
<dbReference type="InterPro" id="IPR018573">
    <property type="entry name" value="Restrct_endonuc_II_AlwI"/>
</dbReference>
<comment type="caution">
    <text evidence="1">The sequence shown here is derived from an EMBL/GenBank/DDBJ whole genome shotgun (WGS) entry which is preliminary data.</text>
</comment>
<dbReference type="Proteomes" id="UP001174888">
    <property type="component" value="Unassembled WGS sequence"/>
</dbReference>
<dbReference type="GO" id="GO:0004519">
    <property type="term" value="F:endonuclease activity"/>
    <property type="evidence" value="ECO:0007669"/>
    <property type="project" value="UniProtKB-KW"/>
</dbReference>
<dbReference type="EC" id="3.1.21.-" evidence="1"/>
<keyword evidence="1" id="KW-0255">Endonuclease</keyword>